<reference evidence="7" key="1">
    <citation type="submission" date="2023-08" db="EMBL/GenBank/DDBJ databases">
        <title>Chromosome-level Genome Assembly of mud carp (Cirrhinus molitorella).</title>
        <authorList>
            <person name="Liu H."/>
        </authorList>
    </citation>
    <scope>NUCLEOTIDE SEQUENCE</scope>
    <source>
        <strain evidence="7">Prfri</strain>
        <tissue evidence="7">Muscle</tissue>
    </source>
</reference>
<dbReference type="InterPro" id="IPR001315">
    <property type="entry name" value="CARD"/>
</dbReference>
<accession>A0AA88QMH9</accession>
<comment type="caution">
    <text evidence="7">The sequence shown here is derived from an EMBL/GenBank/DDBJ whole genome shotgun (WGS) entry which is preliminary data.</text>
</comment>
<sequence>MTEILNVLEELDSEEMDLFQWHLTQGISNFKIPKSQLEKKPRHAVVDCMTQRYPDDARKLTMLILEKMNKINLVKCLQEELGENKETVQSKHTAEAAAAQKQRSKAGAEFVEKHRTELINGVSLVEPIADDMKPLIGDEKYGIILNLGTNRAQMRKLLDYLTTSTLKEKCYQSLVKHERFLVEDLEQSG</sequence>
<evidence type="ECO:0000256" key="2">
    <source>
        <dbReference type="ARBA" id="ARBA00022490"/>
    </source>
</evidence>
<dbReference type="Pfam" id="PF02758">
    <property type="entry name" value="PYRIN"/>
    <property type="match status" value="1"/>
</dbReference>
<feature type="domain" description="Pyrin" evidence="6">
    <location>
        <begin position="1"/>
        <end position="83"/>
    </location>
</feature>
<dbReference type="SMART" id="SM01289">
    <property type="entry name" value="PYRIN"/>
    <property type="match status" value="1"/>
</dbReference>
<dbReference type="PANTHER" id="PTHR46985">
    <property type="entry name" value="NACHT, LRR AND PYD DOMAINS-CONTAINING PROTEIN 1"/>
    <property type="match status" value="1"/>
</dbReference>
<dbReference type="GO" id="GO:0042981">
    <property type="term" value="P:regulation of apoptotic process"/>
    <property type="evidence" value="ECO:0007669"/>
    <property type="project" value="InterPro"/>
</dbReference>
<keyword evidence="8" id="KW-1185">Reference proteome</keyword>
<evidence type="ECO:0000256" key="1">
    <source>
        <dbReference type="ARBA" id="ARBA00004514"/>
    </source>
</evidence>
<keyword evidence="2" id="KW-0963">Cytoplasm</keyword>
<keyword evidence="5" id="KW-0395">Inflammatory response</keyword>
<dbReference type="InterPro" id="IPR004020">
    <property type="entry name" value="DAPIN"/>
</dbReference>
<name>A0AA88QMH9_9TELE</name>
<dbReference type="PROSITE" id="PS50824">
    <property type="entry name" value="DAPIN"/>
    <property type="match status" value="1"/>
</dbReference>
<proteinExistence type="predicted"/>
<dbReference type="GO" id="GO:0006954">
    <property type="term" value="P:inflammatory response"/>
    <property type="evidence" value="ECO:0007669"/>
    <property type="project" value="UniProtKB-KW"/>
</dbReference>
<dbReference type="Proteomes" id="UP001187343">
    <property type="component" value="Unassembled WGS sequence"/>
</dbReference>
<dbReference type="GO" id="GO:0045087">
    <property type="term" value="P:innate immune response"/>
    <property type="evidence" value="ECO:0007669"/>
    <property type="project" value="UniProtKB-KW"/>
</dbReference>
<evidence type="ECO:0000259" key="6">
    <source>
        <dbReference type="PROSITE" id="PS50824"/>
    </source>
</evidence>
<evidence type="ECO:0000313" key="8">
    <source>
        <dbReference type="Proteomes" id="UP001187343"/>
    </source>
</evidence>
<dbReference type="EMBL" id="JAUYZG010000002">
    <property type="protein sequence ID" value="KAK2914434.1"/>
    <property type="molecule type" value="Genomic_DNA"/>
</dbReference>
<protein>
    <recommendedName>
        <fullName evidence="6">Pyrin domain-containing protein</fullName>
    </recommendedName>
</protein>
<dbReference type="InterPro" id="IPR051249">
    <property type="entry name" value="NLRP_Inflammasome"/>
</dbReference>
<evidence type="ECO:0000313" key="7">
    <source>
        <dbReference type="EMBL" id="KAK2914434.1"/>
    </source>
</evidence>
<dbReference type="SUPFAM" id="SSF47986">
    <property type="entry name" value="DEATH domain"/>
    <property type="match status" value="2"/>
</dbReference>
<evidence type="ECO:0000256" key="4">
    <source>
        <dbReference type="ARBA" id="ARBA00022859"/>
    </source>
</evidence>
<evidence type="ECO:0000256" key="5">
    <source>
        <dbReference type="ARBA" id="ARBA00023198"/>
    </source>
</evidence>
<dbReference type="InterPro" id="IPR011029">
    <property type="entry name" value="DEATH-like_dom_sf"/>
</dbReference>
<dbReference type="GO" id="GO:0005829">
    <property type="term" value="C:cytosol"/>
    <property type="evidence" value="ECO:0007669"/>
    <property type="project" value="UniProtKB-SubCell"/>
</dbReference>
<keyword evidence="4" id="KW-0391">Immunity</keyword>
<comment type="subcellular location">
    <subcellularLocation>
        <location evidence="1">Cytoplasm</location>
        <location evidence="1">Cytosol</location>
    </subcellularLocation>
</comment>
<organism evidence="7 8">
    <name type="scientific">Cirrhinus molitorella</name>
    <name type="common">mud carp</name>
    <dbReference type="NCBI Taxonomy" id="172907"/>
    <lineage>
        <taxon>Eukaryota</taxon>
        <taxon>Metazoa</taxon>
        <taxon>Chordata</taxon>
        <taxon>Craniata</taxon>
        <taxon>Vertebrata</taxon>
        <taxon>Euteleostomi</taxon>
        <taxon>Actinopterygii</taxon>
        <taxon>Neopterygii</taxon>
        <taxon>Teleostei</taxon>
        <taxon>Ostariophysi</taxon>
        <taxon>Cypriniformes</taxon>
        <taxon>Cyprinidae</taxon>
        <taxon>Labeoninae</taxon>
        <taxon>Labeonini</taxon>
        <taxon>Cirrhinus</taxon>
    </lineage>
</organism>
<dbReference type="PANTHER" id="PTHR46985:SF2">
    <property type="entry name" value="APOPTOSIS-ASSOCIATED SPECK-LIKE PROTEIN CONTAINING A CARD"/>
    <property type="match status" value="1"/>
</dbReference>
<gene>
    <name evidence="7" type="ORF">Q8A67_002833</name>
</gene>
<dbReference type="Gene3D" id="1.10.533.10">
    <property type="entry name" value="Death Domain, Fas"/>
    <property type="match status" value="2"/>
</dbReference>
<dbReference type="AlphaFoldDB" id="A0AA88QMH9"/>
<dbReference type="Pfam" id="PF00619">
    <property type="entry name" value="CARD"/>
    <property type="match status" value="1"/>
</dbReference>
<keyword evidence="3" id="KW-0399">Innate immunity</keyword>
<evidence type="ECO:0000256" key="3">
    <source>
        <dbReference type="ARBA" id="ARBA00022588"/>
    </source>
</evidence>